<dbReference type="InterPro" id="IPR010651">
    <property type="entry name" value="Sugar_transport"/>
</dbReference>
<feature type="transmembrane region" description="Helical" evidence="6">
    <location>
        <begin position="73"/>
        <end position="95"/>
    </location>
</feature>
<feature type="transmembrane region" description="Helical" evidence="6">
    <location>
        <begin position="102"/>
        <end position="124"/>
    </location>
</feature>
<evidence type="ECO:0000256" key="5">
    <source>
        <dbReference type="ARBA" id="ARBA00023136"/>
    </source>
</evidence>
<accession>A0A0N4XU19</accession>
<evidence type="ECO:0000256" key="3">
    <source>
        <dbReference type="ARBA" id="ARBA00022692"/>
    </source>
</evidence>
<feature type="transmembrane region" description="Helical" evidence="6">
    <location>
        <begin position="14"/>
        <end position="35"/>
    </location>
</feature>
<evidence type="ECO:0000256" key="1">
    <source>
        <dbReference type="ARBA" id="ARBA00004141"/>
    </source>
</evidence>
<proteinExistence type="inferred from homology"/>
<evidence type="ECO:0000256" key="2">
    <source>
        <dbReference type="ARBA" id="ARBA00005731"/>
    </source>
</evidence>
<protein>
    <submittedName>
        <fullName evidence="9">Transmembrane protein 144 (inferred by orthology to a human protein)</fullName>
    </submittedName>
</protein>
<keyword evidence="8" id="KW-1185">Reference proteome</keyword>
<dbReference type="PANTHER" id="PTHR16119">
    <property type="entry name" value="TRANSMEMBRANE PROTEIN 144"/>
    <property type="match status" value="1"/>
</dbReference>
<comment type="similarity">
    <text evidence="2">Belongs to the TMEM144 family.</text>
</comment>
<feature type="transmembrane region" description="Helical" evidence="6">
    <location>
        <begin position="200"/>
        <end position="218"/>
    </location>
</feature>
<evidence type="ECO:0000256" key="4">
    <source>
        <dbReference type="ARBA" id="ARBA00022989"/>
    </source>
</evidence>
<dbReference type="GO" id="GO:0016020">
    <property type="term" value="C:membrane"/>
    <property type="evidence" value="ECO:0007669"/>
    <property type="project" value="UniProtKB-SubCell"/>
</dbReference>
<dbReference type="EMBL" id="UYSL01019781">
    <property type="protein sequence ID" value="VDL69750.1"/>
    <property type="molecule type" value="Genomic_DNA"/>
</dbReference>
<sequence>MSNSTLGSENDPSAGGMVLGYFALLISCISFGTMFTPLKRRDTKDGFFVQWVECSVVLVAGYIINVVRDFPQFEWIAGIGGLLYATGNVFSVPIVNGLGMGVGFLIWGSMQIIVGWSVARFGLFGWLAATEVKHNVMNYIGMIITLISGILFIFVKHKDEDSSKSSCTAGGSTALEGEGDGNLTISKVILLDKKQLIGKIPYVLMTMLLAVLHGLMMTPIEILQQRHPSSDHYQVFDYIWSFYSTVFVFSTLYFVIYCIIRRKKAYIDRELVLPSVGYGILWTCGMTFWFLSSHQLSQVVAYPITTRVCFRKASLRFTICTSQLNKFISLGKCNASSTRVMEIGKWNNRNRKGNGVEKLWDNLGPDSRRYRRCIPRNIPRTARKLIFATRAAV</sequence>
<dbReference type="Proteomes" id="UP000271162">
    <property type="component" value="Unassembled WGS sequence"/>
</dbReference>
<keyword evidence="3 6" id="KW-0812">Transmembrane</keyword>
<dbReference type="AlphaFoldDB" id="A0A0N4XU19"/>
<dbReference type="InterPro" id="IPR012435">
    <property type="entry name" value="TMEM144"/>
</dbReference>
<dbReference type="WBParaSite" id="NBR_0000616001-mRNA-1">
    <property type="protein sequence ID" value="NBR_0000616001-mRNA-1"/>
    <property type="gene ID" value="NBR_0000616001"/>
</dbReference>
<dbReference type="Pfam" id="PF07857">
    <property type="entry name" value="TMEM144"/>
    <property type="match status" value="1"/>
</dbReference>
<comment type="subcellular location">
    <subcellularLocation>
        <location evidence="1">Membrane</location>
        <topology evidence="1">Multi-pass membrane protein</topology>
    </subcellularLocation>
</comment>
<dbReference type="PANTHER" id="PTHR16119:SF18">
    <property type="entry name" value="TRANSMEMBRANE PROTEIN 144 HOMOLOG"/>
    <property type="match status" value="1"/>
</dbReference>
<evidence type="ECO:0000313" key="9">
    <source>
        <dbReference type="WBParaSite" id="NBR_0000616001-mRNA-1"/>
    </source>
</evidence>
<evidence type="ECO:0000313" key="8">
    <source>
        <dbReference type="Proteomes" id="UP000271162"/>
    </source>
</evidence>
<evidence type="ECO:0000313" key="7">
    <source>
        <dbReference type="EMBL" id="VDL69750.1"/>
    </source>
</evidence>
<reference evidence="9" key="1">
    <citation type="submission" date="2017-02" db="UniProtKB">
        <authorList>
            <consortium name="WormBaseParasite"/>
        </authorList>
    </citation>
    <scope>IDENTIFICATION</scope>
</reference>
<keyword evidence="4 6" id="KW-1133">Transmembrane helix</keyword>
<feature type="transmembrane region" description="Helical" evidence="6">
    <location>
        <begin position="271"/>
        <end position="291"/>
    </location>
</feature>
<gene>
    <name evidence="7" type="ORF">NBR_LOCUS6161</name>
</gene>
<feature type="transmembrane region" description="Helical" evidence="6">
    <location>
        <begin position="47"/>
        <end position="67"/>
    </location>
</feature>
<dbReference type="OMA" id="GYGILWT"/>
<dbReference type="GO" id="GO:0015144">
    <property type="term" value="F:carbohydrate transmembrane transporter activity"/>
    <property type="evidence" value="ECO:0007669"/>
    <property type="project" value="InterPro"/>
</dbReference>
<organism evidence="9">
    <name type="scientific">Nippostrongylus brasiliensis</name>
    <name type="common">Rat hookworm</name>
    <dbReference type="NCBI Taxonomy" id="27835"/>
    <lineage>
        <taxon>Eukaryota</taxon>
        <taxon>Metazoa</taxon>
        <taxon>Ecdysozoa</taxon>
        <taxon>Nematoda</taxon>
        <taxon>Chromadorea</taxon>
        <taxon>Rhabditida</taxon>
        <taxon>Rhabditina</taxon>
        <taxon>Rhabditomorpha</taxon>
        <taxon>Strongyloidea</taxon>
        <taxon>Heligmosomidae</taxon>
        <taxon>Nippostrongylus</taxon>
    </lineage>
</organism>
<dbReference type="STRING" id="27835.A0A0N4XU19"/>
<evidence type="ECO:0000256" key="6">
    <source>
        <dbReference type="SAM" id="Phobius"/>
    </source>
</evidence>
<keyword evidence="5 6" id="KW-0472">Membrane</keyword>
<feature type="transmembrane region" description="Helical" evidence="6">
    <location>
        <begin position="238"/>
        <end position="259"/>
    </location>
</feature>
<reference evidence="7 8" key="2">
    <citation type="submission" date="2018-11" db="EMBL/GenBank/DDBJ databases">
        <authorList>
            <consortium name="Pathogen Informatics"/>
        </authorList>
    </citation>
    <scope>NUCLEOTIDE SEQUENCE [LARGE SCALE GENOMIC DNA]</scope>
</reference>
<feature type="transmembrane region" description="Helical" evidence="6">
    <location>
        <begin position="136"/>
        <end position="155"/>
    </location>
</feature>
<name>A0A0N4XU19_NIPBR</name>